<keyword evidence="2 7" id="KW-0418">Kinase</keyword>
<keyword evidence="3" id="KW-0902">Two-component regulatory system</keyword>
<dbReference type="GO" id="GO:0016020">
    <property type="term" value="C:membrane"/>
    <property type="evidence" value="ECO:0007669"/>
    <property type="project" value="InterPro"/>
</dbReference>
<evidence type="ECO:0000259" key="6">
    <source>
        <dbReference type="PROSITE" id="PS50109"/>
    </source>
</evidence>
<dbReference type="Gene3D" id="3.30.565.10">
    <property type="entry name" value="Histidine kinase-like ATPase, C-terminal domain"/>
    <property type="match status" value="1"/>
</dbReference>
<feature type="transmembrane region" description="Helical" evidence="5">
    <location>
        <begin position="81"/>
        <end position="106"/>
    </location>
</feature>
<keyword evidence="8" id="KW-1185">Reference proteome</keyword>
<evidence type="ECO:0000256" key="5">
    <source>
        <dbReference type="SAM" id="Phobius"/>
    </source>
</evidence>
<feature type="domain" description="Histidine kinase" evidence="6">
    <location>
        <begin position="222"/>
        <end position="412"/>
    </location>
</feature>
<feature type="transmembrane region" description="Helical" evidence="5">
    <location>
        <begin position="144"/>
        <end position="162"/>
    </location>
</feature>
<comment type="caution">
    <text evidence="7">The sequence shown here is derived from an EMBL/GenBank/DDBJ whole genome shotgun (WGS) entry which is preliminary data.</text>
</comment>
<keyword evidence="5" id="KW-0472">Membrane</keyword>
<dbReference type="CDD" id="cd16917">
    <property type="entry name" value="HATPase_UhpB-NarQ-NarX-like"/>
    <property type="match status" value="1"/>
</dbReference>
<keyword evidence="5" id="KW-1133">Transmembrane helix</keyword>
<dbReference type="Proteomes" id="UP000035721">
    <property type="component" value="Unassembled WGS sequence"/>
</dbReference>
<feature type="transmembrane region" description="Helical" evidence="5">
    <location>
        <begin position="54"/>
        <end position="69"/>
    </location>
</feature>
<keyword evidence="1" id="KW-0808">Transferase</keyword>
<dbReference type="PANTHER" id="PTHR24421:SF62">
    <property type="entry name" value="SENSORY TRANSDUCTION HISTIDINE KINASE"/>
    <property type="match status" value="1"/>
</dbReference>
<dbReference type="InterPro" id="IPR005467">
    <property type="entry name" value="His_kinase_dom"/>
</dbReference>
<protein>
    <submittedName>
        <fullName evidence="7">Two-component system sensor kinase</fullName>
    </submittedName>
</protein>
<dbReference type="EMBL" id="CAJB01000403">
    <property type="protein sequence ID" value="CCH80018.1"/>
    <property type="molecule type" value="Genomic_DNA"/>
</dbReference>
<evidence type="ECO:0000256" key="1">
    <source>
        <dbReference type="ARBA" id="ARBA00022679"/>
    </source>
</evidence>
<dbReference type="AlphaFoldDB" id="A0A077M0Z7"/>
<feature type="transmembrane region" description="Helical" evidence="5">
    <location>
        <begin position="28"/>
        <end position="48"/>
    </location>
</feature>
<evidence type="ECO:0000313" key="8">
    <source>
        <dbReference type="Proteomes" id="UP000035721"/>
    </source>
</evidence>
<dbReference type="InterPro" id="IPR050482">
    <property type="entry name" value="Sensor_HK_TwoCompSys"/>
</dbReference>
<dbReference type="InterPro" id="IPR011712">
    <property type="entry name" value="Sig_transdc_His_kin_sub3_dim/P"/>
</dbReference>
<dbReference type="PROSITE" id="PS50109">
    <property type="entry name" value="HIS_KIN"/>
    <property type="match status" value="1"/>
</dbReference>
<dbReference type="Pfam" id="PF02518">
    <property type="entry name" value="HATPase_c"/>
    <property type="match status" value="1"/>
</dbReference>
<dbReference type="OrthoDB" id="144293at2"/>
<evidence type="ECO:0000256" key="3">
    <source>
        <dbReference type="ARBA" id="ARBA00023012"/>
    </source>
</evidence>
<dbReference type="SUPFAM" id="SSF55874">
    <property type="entry name" value="ATPase domain of HSP90 chaperone/DNA topoisomerase II/histidine kinase"/>
    <property type="match status" value="1"/>
</dbReference>
<sequence>MSSAPTSVELSESSAEGWARKIERYLPLGLLGVATVAALVSGSVIGWLSPWPRLAGQLGIAVLVGLWLARRMGRPMTVRAYAIRSGAAFVLTVLNPLFCIFAWIGYTDADRVFRGRRLWTAFAATAVTMALGQSGGLPRSWGQGFLFIGLLGINFGIAYVVGRQVQQENRVSADRKVAITELERANASLHQALEENAALHRTIVDQAREAGIQAERQRLAREIHDTIAQSLAGILAQLQAARDNTDLVDVRRRMERALELARDSLADARRSVMDLAPAPLAEHPLADAINAQVDDWAAHHPVRVDMVVTGDVRALHLEVEATLLRIVQEALSNIAKHAAASRVGVTLTYLDEEVALDVRDDGAGFDPRGPVTSGSFGLRGMRQRAQLLAGVLEVESEPGHGTAVSVRLPAIVQGAA</sequence>
<proteinExistence type="predicted"/>
<keyword evidence="4" id="KW-0175">Coiled coil</keyword>
<name>A0A077M0Z7_9MICO</name>
<dbReference type="GO" id="GO:0000155">
    <property type="term" value="F:phosphorelay sensor kinase activity"/>
    <property type="evidence" value="ECO:0007669"/>
    <property type="project" value="InterPro"/>
</dbReference>
<dbReference type="GO" id="GO:0046983">
    <property type="term" value="F:protein dimerization activity"/>
    <property type="evidence" value="ECO:0007669"/>
    <property type="project" value="InterPro"/>
</dbReference>
<gene>
    <name evidence="7" type="ORF">BN12_70034</name>
</gene>
<dbReference type="RefSeq" id="WP_048549807.1">
    <property type="nucleotide sequence ID" value="NZ_HF570958.1"/>
</dbReference>
<evidence type="ECO:0000256" key="2">
    <source>
        <dbReference type="ARBA" id="ARBA00022777"/>
    </source>
</evidence>
<dbReference type="Pfam" id="PF07730">
    <property type="entry name" value="HisKA_3"/>
    <property type="match status" value="1"/>
</dbReference>
<evidence type="ECO:0000313" key="7">
    <source>
        <dbReference type="EMBL" id="CCH80018.1"/>
    </source>
</evidence>
<dbReference type="InterPro" id="IPR003594">
    <property type="entry name" value="HATPase_dom"/>
</dbReference>
<dbReference type="InterPro" id="IPR036890">
    <property type="entry name" value="HATPase_C_sf"/>
</dbReference>
<keyword evidence="5" id="KW-0812">Transmembrane</keyword>
<dbReference type="STRING" id="1194083.BN12_70034"/>
<dbReference type="PANTHER" id="PTHR24421">
    <property type="entry name" value="NITRATE/NITRITE SENSOR PROTEIN NARX-RELATED"/>
    <property type="match status" value="1"/>
</dbReference>
<organism evidence="7 8">
    <name type="scientific">Nostocoides japonicum T1-X7</name>
    <dbReference type="NCBI Taxonomy" id="1194083"/>
    <lineage>
        <taxon>Bacteria</taxon>
        <taxon>Bacillati</taxon>
        <taxon>Actinomycetota</taxon>
        <taxon>Actinomycetes</taxon>
        <taxon>Micrococcales</taxon>
        <taxon>Intrasporangiaceae</taxon>
        <taxon>Nostocoides</taxon>
    </lineage>
</organism>
<dbReference type="Gene3D" id="1.20.5.1930">
    <property type="match status" value="1"/>
</dbReference>
<feature type="coiled-coil region" evidence="4">
    <location>
        <begin position="175"/>
        <end position="202"/>
    </location>
</feature>
<accession>A0A077M0Z7</accession>
<evidence type="ECO:0000256" key="4">
    <source>
        <dbReference type="SAM" id="Coils"/>
    </source>
</evidence>
<reference evidence="7 8" key="1">
    <citation type="journal article" date="2013" name="ISME J.">
        <title>A metabolic model for members of the genus Tetrasphaera involved in enhanced biological phosphorus removal.</title>
        <authorList>
            <person name="Kristiansen R."/>
            <person name="Nguyen H.T.T."/>
            <person name="Saunders A.M."/>
            <person name="Nielsen J.L."/>
            <person name="Wimmer R."/>
            <person name="Le V.Q."/>
            <person name="McIlroy S.J."/>
            <person name="Petrovski S."/>
            <person name="Seviour R.J."/>
            <person name="Calteau A."/>
            <person name="Nielsen K.L."/>
            <person name="Nielsen P.H."/>
        </authorList>
    </citation>
    <scope>NUCLEOTIDE SEQUENCE [LARGE SCALE GENOMIC DNA]</scope>
    <source>
        <strain evidence="7 8">T1-X7</strain>
    </source>
</reference>
<dbReference type="SMART" id="SM00387">
    <property type="entry name" value="HATPase_c"/>
    <property type="match status" value="1"/>
</dbReference>